<proteinExistence type="evidence at transcript level"/>
<feature type="non-terminal residue" evidence="2">
    <location>
        <position position="1"/>
    </location>
</feature>
<dbReference type="GO" id="GO:0006629">
    <property type="term" value="P:lipid metabolic process"/>
    <property type="evidence" value="ECO:0007669"/>
    <property type="project" value="InterPro"/>
</dbReference>
<dbReference type="InterPro" id="IPR002921">
    <property type="entry name" value="Fungal_lipase-type"/>
</dbReference>
<dbReference type="InterPro" id="IPR029058">
    <property type="entry name" value="AB_hydrolase_fold"/>
</dbReference>
<sequence length="154" mass="17181">QLAAYDLSINFPALRHIQVYTLGAPRVGNPAFSSAYEARVPATFRVVVDGDLVPGMPKIFGMYRHSGVEVLVDAENGGDLIVSPSAVEKWLRLRNRTSTTNHSLTTYRDCMEACFSPDDLVHYLPKVLGQENRTSADEDLPEWLVGRRRSTFVI</sequence>
<reference evidence="2" key="2">
    <citation type="journal article" date="2012" name="Nat. Commun.">
        <title>Draft genome sequence and genetic transformation of the oleaginous alga Nannochloropis gaditana.</title>
        <authorList>
            <person name="Radakovits R."/>
            <person name="Jinkerson R.E."/>
            <person name="Fuerstenberg S.I."/>
            <person name="Tae H."/>
            <person name="Settlage R.E."/>
            <person name="Boore J.L."/>
            <person name="Posewitz M.C."/>
        </authorList>
    </citation>
    <scope>NUCLEOTIDE SEQUENCE</scope>
    <source>
        <strain evidence="2">CCMP526</strain>
    </source>
</reference>
<dbReference type="SUPFAM" id="SSF53474">
    <property type="entry name" value="alpha/beta-Hydrolases"/>
    <property type="match status" value="1"/>
</dbReference>
<dbReference type="RefSeq" id="XP_005854561.1">
    <property type="nucleotide sequence ID" value="XM_005854499.1"/>
</dbReference>
<accession>I2CRL8</accession>
<feature type="domain" description="Fungal lipase-type" evidence="1">
    <location>
        <begin position="2"/>
        <end position="59"/>
    </location>
</feature>
<dbReference type="KEGG" id="ngd:NGA_2036300"/>
<dbReference type="Pfam" id="PF01764">
    <property type="entry name" value="Lipase_3"/>
    <property type="match status" value="1"/>
</dbReference>
<evidence type="ECO:0000313" key="2">
    <source>
        <dbReference type="EMBL" id="AFJ69551.1"/>
    </source>
</evidence>
<dbReference type="InterPro" id="IPR051218">
    <property type="entry name" value="Sec_MonoDiacylglyc_Lipase"/>
</dbReference>
<dbReference type="PANTHER" id="PTHR45856">
    <property type="entry name" value="ALPHA/BETA-HYDROLASES SUPERFAMILY PROTEIN"/>
    <property type="match status" value="1"/>
</dbReference>
<gene>
    <name evidence="2" type="ORF">NGATSA_2036300</name>
</gene>
<reference evidence="2" key="1">
    <citation type="journal article" date="2012" name="Bioengineered">
        <title>Additional insights into the genome of the oleaginous model alga Nannochloropsis gaditana.</title>
        <authorList>
            <person name="Jinkerson R.E."/>
            <person name="Radakovits R."/>
            <person name="Posewitz M.C."/>
        </authorList>
    </citation>
    <scope>NUCLEOTIDE SEQUENCE</scope>
    <source>
        <strain evidence="2">CCMP526</strain>
    </source>
</reference>
<protein>
    <submittedName>
        <fullName evidence="2">Lipase domain protein</fullName>
    </submittedName>
</protein>
<evidence type="ECO:0000259" key="1">
    <source>
        <dbReference type="Pfam" id="PF01764"/>
    </source>
</evidence>
<dbReference type="OrthoDB" id="194358at2759"/>
<dbReference type="EMBL" id="JU980488">
    <property type="protein sequence ID" value="AFJ69551.1"/>
    <property type="molecule type" value="mRNA"/>
</dbReference>
<dbReference type="AlphaFoldDB" id="I2CRL8"/>
<dbReference type="PANTHER" id="PTHR45856:SF24">
    <property type="entry name" value="FUNGAL LIPASE-LIKE DOMAIN-CONTAINING PROTEIN"/>
    <property type="match status" value="1"/>
</dbReference>
<name>I2CRL8_NANGC</name>
<dbReference type="Gene3D" id="3.40.50.1820">
    <property type="entry name" value="alpha/beta hydrolase"/>
    <property type="match status" value="1"/>
</dbReference>
<organism evidence="2">
    <name type="scientific">Nannochloropsis gaditana (strain CCMP526)</name>
    <name type="common">Green microalga</name>
    <name type="synonym">Microchloropsis gaditana</name>
    <dbReference type="NCBI Taxonomy" id="1093141"/>
    <lineage>
        <taxon>Eukaryota</taxon>
        <taxon>Sar</taxon>
        <taxon>Stramenopiles</taxon>
        <taxon>Ochrophyta</taxon>
        <taxon>Eustigmatophyceae</taxon>
        <taxon>Eustigmatales</taxon>
        <taxon>Monodopsidaceae</taxon>
        <taxon>Nannochloropsis</taxon>
    </lineage>
</organism>